<evidence type="ECO:0000256" key="11">
    <source>
        <dbReference type="SAM" id="Phobius"/>
    </source>
</evidence>
<dbReference type="Gene3D" id="3.40.50.12190">
    <property type="match status" value="1"/>
</dbReference>
<dbReference type="OrthoDB" id="6258998at2759"/>
<evidence type="ECO:0000256" key="3">
    <source>
        <dbReference type="ARBA" id="ARBA00022553"/>
    </source>
</evidence>
<keyword evidence="3" id="KW-0597">Phosphoprotein</keyword>
<dbReference type="InterPro" id="IPR008662">
    <property type="entry name" value="TOIP1/2"/>
</dbReference>
<dbReference type="GO" id="GO:0001671">
    <property type="term" value="F:ATPase activator activity"/>
    <property type="evidence" value="ECO:0007669"/>
    <property type="project" value="InterPro"/>
</dbReference>
<comment type="subcellular location">
    <subcellularLocation>
        <location evidence="9">Endomembrane system</location>
        <topology evidence="9">Single-pass membrane protein</topology>
    </subcellularLocation>
    <subcellularLocation>
        <location evidence="1">Nucleus envelope</location>
    </subcellularLocation>
</comment>
<dbReference type="GO" id="GO:0016020">
    <property type="term" value="C:membrane"/>
    <property type="evidence" value="ECO:0007669"/>
    <property type="project" value="TreeGrafter"/>
</dbReference>
<evidence type="ECO:0000259" key="12">
    <source>
        <dbReference type="Pfam" id="PF05609"/>
    </source>
</evidence>
<evidence type="ECO:0000256" key="4">
    <source>
        <dbReference type="ARBA" id="ARBA00022692"/>
    </source>
</evidence>
<evidence type="ECO:0000313" key="14">
    <source>
        <dbReference type="Proteomes" id="UP000245119"/>
    </source>
</evidence>
<dbReference type="Proteomes" id="UP000245119">
    <property type="component" value="Linkage Group LG11"/>
</dbReference>
<dbReference type="GO" id="GO:0061024">
    <property type="term" value="P:membrane organization"/>
    <property type="evidence" value="ECO:0007669"/>
    <property type="project" value="TreeGrafter"/>
</dbReference>
<feature type="domain" description="Torsin-1A-interacting protein 1/2 AAA+ activator" evidence="12">
    <location>
        <begin position="214"/>
        <end position="380"/>
    </location>
</feature>
<dbReference type="STRING" id="400727.A0A2T7NMQ4"/>
<evidence type="ECO:0000256" key="7">
    <source>
        <dbReference type="ARBA" id="ARBA00023180"/>
    </source>
</evidence>
<evidence type="ECO:0000256" key="2">
    <source>
        <dbReference type="ARBA" id="ARBA00007860"/>
    </source>
</evidence>
<dbReference type="PANTHER" id="PTHR18843">
    <property type="entry name" value="TORSIN-1A-INTERACTING PROTEIN"/>
    <property type="match status" value="1"/>
</dbReference>
<feature type="transmembrane region" description="Helical" evidence="11">
    <location>
        <begin position="184"/>
        <end position="206"/>
    </location>
</feature>
<keyword evidence="4 11" id="KW-0812">Transmembrane</keyword>
<sequence>MTHRYSLRSQKNPGDRSDDTDKKHVESSRMYPRIGIHNRQISVDSSDGTEEEDQFTEEEDASFASPSSRKSKDMNRSHGSNVSYSDSSFLSTTASDSFSFHHPDSPKAESSSRQGNKLYPKLKDVAESSSRQGNKLYPKLKDESLNPVRDKRKQKDAYAVSPEASKQHKHQTTGFQSGLSSNRLVFVVVAVIIFAVAVRLAVTFLYNRQNKSIQSNGENDKFSTFCNKIEEKAEQFQAQNSRLWKVVKSSVYHVMQPEESSYPAVLLLAAERGNIFLASDLAEAVATDFITVMQTSTGPSKDMPLSLNISQKLAGLESGEQKKELDNWLRNRFEQAPTAAVLHHLEILKTDAALLLHGYCDGDNAPYKNVLLILLVYMDDMPENDRNVELFLSSVWTNEHSLDKVDALLSRIANNIGIITTRS</sequence>
<evidence type="ECO:0000256" key="9">
    <source>
        <dbReference type="ARBA" id="ARBA00037847"/>
    </source>
</evidence>
<dbReference type="InterPro" id="IPR038599">
    <property type="entry name" value="LAP1C-like_C_sf"/>
</dbReference>
<dbReference type="InterPro" id="IPR046753">
    <property type="entry name" value="TOIP1/2_C"/>
</dbReference>
<dbReference type="Pfam" id="PF05609">
    <property type="entry name" value="LAP1_C"/>
    <property type="match status" value="1"/>
</dbReference>
<feature type="region of interest" description="Disordered" evidence="10">
    <location>
        <begin position="1"/>
        <end position="176"/>
    </location>
</feature>
<keyword evidence="6 11" id="KW-0472">Membrane</keyword>
<keyword evidence="8" id="KW-0539">Nucleus</keyword>
<keyword evidence="7" id="KW-0325">Glycoprotein</keyword>
<dbReference type="PANTHER" id="PTHR18843:SF7">
    <property type="entry name" value="LAMINA-ASSOCIATED POLYPEPTIDE 1B ISOFORM 1-RELATED"/>
    <property type="match status" value="1"/>
</dbReference>
<reference evidence="13 14" key="1">
    <citation type="submission" date="2018-04" db="EMBL/GenBank/DDBJ databases">
        <title>The genome of golden apple snail Pomacea canaliculata provides insight into stress tolerance and invasive adaptation.</title>
        <authorList>
            <person name="Liu C."/>
            <person name="Liu B."/>
            <person name="Ren Y."/>
            <person name="Zhang Y."/>
            <person name="Wang H."/>
            <person name="Li S."/>
            <person name="Jiang F."/>
            <person name="Yin L."/>
            <person name="Zhang G."/>
            <person name="Qian W."/>
            <person name="Fan W."/>
        </authorList>
    </citation>
    <scope>NUCLEOTIDE SEQUENCE [LARGE SCALE GENOMIC DNA]</scope>
    <source>
        <strain evidence="13">SZHN2017</strain>
        <tissue evidence="13">Muscle</tissue>
    </source>
</reference>
<dbReference type="GO" id="GO:0005635">
    <property type="term" value="C:nuclear envelope"/>
    <property type="evidence" value="ECO:0007669"/>
    <property type="project" value="UniProtKB-SubCell"/>
</dbReference>
<organism evidence="13 14">
    <name type="scientific">Pomacea canaliculata</name>
    <name type="common">Golden apple snail</name>
    <dbReference type="NCBI Taxonomy" id="400727"/>
    <lineage>
        <taxon>Eukaryota</taxon>
        <taxon>Metazoa</taxon>
        <taxon>Spiralia</taxon>
        <taxon>Lophotrochozoa</taxon>
        <taxon>Mollusca</taxon>
        <taxon>Gastropoda</taxon>
        <taxon>Caenogastropoda</taxon>
        <taxon>Architaenioglossa</taxon>
        <taxon>Ampullarioidea</taxon>
        <taxon>Ampullariidae</taxon>
        <taxon>Pomacea</taxon>
    </lineage>
</organism>
<dbReference type="OMA" id="QANLIFH"/>
<name>A0A2T7NMQ4_POMCA</name>
<evidence type="ECO:0000256" key="1">
    <source>
        <dbReference type="ARBA" id="ARBA00004259"/>
    </source>
</evidence>
<accession>A0A2T7NMQ4</accession>
<feature type="compositionally biased region" description="Basic and acidic residues" evidence="10">
    <location>
        <begin position="13"/>
        <end position="27"/>
    </location>
</feature>
<keyword evidence="14" id="KW-1185">Reference proteome</keyword>
<keyword evidence="5 11" id="KW-1133">Transmembrane helix</keyword>
<feature type="compositionally biased region" description="Polar residues" evidence="10">
    <location>
        <begin position="77"/>
        <end position="98"/>
    </location>
</feature>
<protein>
    <recommendedName>
        <fullName evidence="12">Torsin-1A-interacting protein 1/2 AAA+ activator domain-containing protein</fullName>
    </recommendedName>
</protein>
<dbReference type="AlphaFoldDB" id="A0A2T7NMQ4"/>
<comment type="caution">
    <text evidence="13">The sequence shown here is derived from an EMBL/GenBank/DDBJ whole genome shotgun (WGS) entry which is preliminary data.</text>
</comment>
<evidence type="ECO:0000256" key="10">
    <source>
        <dbReference type="SAM" id="MobiDB-lite"/>
    </source>
</evidence>
<feature type="compositionally biased region" description="Acidic residues" evidence="10">
    <location>
        <begin position="47"/>
        <end position="61"/>
    </location>
</feature>
<evidence type="ECO:0000256" key="5">
    <source>
        <dbReference type="ARBA" id="ARBA00022989"/>
    </source>
</evidence>
<evidence type="ECO:0000313" key="13">
    <source>
        <dbReference type="EMBL" id="PVD22448.1"/>
    </source>
</evidence>
<comment type="similarity">
    <text evidence="2">Belongs to the TOR1AIP family.</text>
</comment>
<gene>
    <name evidence="13" type="ORF">C0Q70_18262</name>
</gene>
<proteinExistence type="inferred from homology"/>
<evidence type="ECO:0000256" key="6">
    <source>
        <dbReference type="ARBA" id="ARBA00023136"/>
    </source>
</evidence>
<dbReference type="EMBL" id="PZQS01000011">
    <property type="protein sequence ID" value="PVD22448.1"/>
    <property type="molecule type" value="Genomic_DNA"/>
</dbReference>
<evidence type="ECO:0000256" key="8">
    <source>
        <dbReference type="ARBA" id="ARBA00023242"/>
    </source>
</evidence>